<dbReference type="PROSITE" id="PS50994">
    <property type="entry name" value="INTEGRASE"/>
    <property type="match status" value="1"/>
</dbReference>
<feature type="domain" description="Integrase catalytic" evidence="2">
    <location>
        <begin position="39"/>
        <end position="224"/>
    </location>
</feature>
<reference evidence="3 4" key="1">
    <citation type="submission" date="2024-01" db="EMBL/GenBank/DDBJ databases">
        <title>Genome insights into Plantactinospora sonchi sp. nov.</title>
        <authorList>
            <person name="Wang L."/>
        </authorList>
    </citation>
    <scope>NUCLEOTIDE SEQUENCE [LARGE SCALE GENOMIC DNA]</scope>
    <source>
        <strain evidence="3 4">NEAU-QY2</strain>
    </source>
</reference>
<dbReference type="Pfam" id="PF13683">
    <property type="entry name" value="rve_3"/>
    <property type="match status" value="1"/>
</dbReference>
<proteinExistence type="predicted"/>
<gene>
    <name evidence="3" type="ORF">V1633_36430</name>
</gene>
<evidence type="ECO:0000256" key="1">
    <source>
        <dbReference type="SAM" id="MobiDB-lite"/>
    </source>
</evidence>
<sequence>MLRLARDNPRWGHRRIQGELQRLGHPIGAGTIRRILAHRRTGPPPRQQDTSWRTFLRNQAAVLLAIDFFHLDTILLRRLYALAVMEVATRRVHLLGITTHPTRQWVTQQARNLLMDLDEHANPFRFLIRDRDAKYPTAFDAVFATEGITVIKTPPRTPRANCFIGRWGRSLRQECTDHMLLYNERHARTVIDEYVDHFNNHRPHQGRQQRSPNHDPTVIIPTDKPVRRRQRLGGVINEYHRAAWTDLKNTRSQPLNEFWHRTRRWMAKRRESHRSKLSTCCGPSTRRRSSTTPDATLP</sequence>
<accession>A0ABU7S599</accession>
<keyword evidence="4" id="KW-1185">Reference proteome</keyword>
<dbReference type="InterPro" id="IPR001584">
    <property type="entry name" value="Integrase_cat-core"/>
</dbReference>
<dbReference type="InterPro" id="IPR036397">
    <property type="entry name" value="RNaseH_sf"/>
</dbReference>
<protein>
    <submittedName>
        <fullName evidence="3">Integrase core domain-containing protein</fullName>
    </submittedName>
</protein>
<dbReference type="Proteomes" id="UP001332243">
    <property type="component" value="Unassembled WGS sequence"/>
</dbReference>
<dbReference type="SUPFAM" id="SSF53098">
    <property type="entry name" value="Ribonuclease H-like"/>
    <property type="match status" value="1"/>
</dbReference>
<feature type="region of interest" description="Disordered" evidence="1">
    <location>
        <begin position="270"/>
        <end position="298"/>
    </location>
</feature>
<evidence type="ECO:0000313" key="3">
    <source>
        <dbReference type="EMBL" id="MEE6263950.1"/>
    </source>
</evidence>
<feature type="region of interest" description="Disordered" evidence="1">
    <location>
        <begin position="199"/>
        <end position="221"/>
    </location>
</feature>
<comment type="caution">
    <text evidence="3">The sequence shown here is derived from an EMBL/GenBank/DDBJ whole genome shotgun (WGS) entry which is preliminary data.</text>
</comment>
<evidence type="ECO:0000313" key="4">
    <source>
        <dbReference type="Proteomes" id="UP001332243"/>
    </source>
</evidence>
<dbReference type="Gene3D" id="3.30.420.10">
    <property type="entry name" value="Ribonuclease H-like superfamily/Ribonuclease H"/>
    <property type="match status" value="1"/>
</dbReference>
<organism evidence="3 4">
    <name type="scientific">Plantactinospora sonchi</name>
    <dbReference type="NCBI Taxonomy" id="1544735"/>
    <lineage>
        <taxon>Bacteria</taxon>
        <taxon>Bacillati</taxon>
        <taxon>Actinomycetota</taxon>
        <taxon>Actinomycetes</taxon>
        <taxon>Micromonosporales</taxon>
        <taxon>Micromonosporaceae</taxon>
        <taxon>Plantactinospora</taxon>
    </lineage>
</organism>
<name>A0ABU7S599_9ACTN</name>
<dbReference type="RefSeq" id="WP_331218743.1">
    <property type="nucleotide sequence ID" value="NZ_JAZGQK010000047.1"/>
</dbReference>
<dbReference type="EMBL" id="JAZGQK010000047">
    <property type="protein sequence ID" value="MEE6263950.1"/>
    <property type="molecule type" value="Genomic_DNA"/>
</dbReference>
<evidence type="ECO:0000259" key="2">
    <source>
        <dbReference type="PROSITE" id="PS50994"/>
    </source>
</evidence>
<dbReference type="InterPro" id="IPR012337">
    <property type="entry name" value="RNaseH-like_sf"/>
</dbReference>